<accession>A0A7J5TS52</accession>
<dbReference type="InterPro" id="IPR015500">
    <property type="entry name" value="Peptidase_S8_subtilisin-rel"/>
</dbReference>
<dbReference type="PRINTS" id="PR00723">
    <property type="entry name" value="SUBTILISIN"/>
</dbReference>
<dbReference type="Gene3D" id="3.40.50.200">
    <property type="entry name" value="Peptidase S8/S53 domain"/>
    <property type="match status" value="1"/>
</dbReference>
<evidence type="ECO:0000313" key="8">
    <source>
        <dbReference type="Proteomes" id="UP000488299"/>
    </source>
</evidence>
<evidence type="ECO:0000256" key="4">
    <source>
        <dbReference type="ARBA" id="ARBA00022825"/>
    </source>
</evidence>
<keyword evidence="4 5" id="KW-0720">Serine protease</keyword>
<feature type="active site" description="Charge relay system" evidence="5">
    <location>
        <position position="163"/>
    </location>
</feature>
<dbReference type="PANTHER" id="PTHR43806">
    <property type="entry name" value="PEPTIDASE S8"/>
    <property type="match status" value="1"/>
</dbReference>
<dbReference type="Pfam" id="PF00082">
    <property type="entry name" value="Peptidase_S8"/>
    <property type="match status" value="1"/>
</dbReference>
<dbReference type="PANTHER" id="PTHR43806:SF11">
    <property type="entry name" value="CEREVISIN-RELATED"/>
    <property type="match status" value="1"/>
</dbReference>
<comment type="similarity">
    <text evidence="1 5">Belongs to the peptidase S8 family.</text>
</comment>
<dbReference type="InterPro" id="IPR050131">
    <property type="entry name" value="Peptidase_S8_subtilisin-like"/>
</dbReference>
<comment type="caution">
    <text evidence="7">The sequence shown here is derived from an EMBL/GenBank/DDBJ whole genome shotgun (WGS) entry which is preliminary data.</text>
</comment>
<evidence type="ECO:0000256" key="3">
    <source>
        <dbReference type="ARBA" id="ARBA00022801"/>
    </source>
</evidence>
<evidence type="ECO:0000256" key="2">
    <source>
        <dbReference type="ARBA" id="ARBA00022670"/>
    </source>
</evidence>
<dbReference type="Proteomes" id="UP000488299">
    <property type="component" value="Unassembled WGS sequence"/>
</dbReference>
<evidence type="ECO:0000259" key="6">
    <source>
        <dbReference type="Pfam" id="PF00082"/>
    </source>
</evidence>
<keyword evidence="3 5" id="KW-0378">Hydrolase</keyword>
<dbReference type="SUPFAM" id="SSF52743">
    <property type="entry name" value="Subtilisin-like"/>
    <property type="match status" value="1"/>
</dbReference>
<dbReference type="InterPro" id="IPR000209">
    <property type="entry name" value="Peptidase_S8/S53_dom"/>
</dbReference>
<feature type="active site" description="Charge relay system" evidence="5">
    <location>
        <position position="199"/>
    </location>
</feature>
<dbReference type="GO" id="GO:0006508">
    <property type="term" value="P:proteolysis"/>
    <property type="evidence" value="ECO:0007669"/>
    <property type="project" value="UniProtKB-KW"/>
</dbReference>
<keyword evidence="8" id="KW-1185">Reference proteome</keyword>
<keyword evidence="2 5" id="KW-0645">Protease</keyword>
<sequence length="480" mass="51543">MRLIFTCFCLLPVLGFGQIADSSYARGQIYIKLRDNITIHDAGKSETLNKRGELSFIQALLGNKSASKIEKPFYTPNSERLQRIYKIEFLLPEQVQEVISKLLQDPAVEYAERVPVDRKVYVPNDYTPPNGYFVGQYNLEIINAIRAWDITRGSGAIVVAVTDDGVATSHVDLAANLVAGRDVVYDDNDPNPDRSDDDHGTHVAGIVSATTDNNRGIASLGFSIKVMPVKIADNQGRLIQAYKGVRWAADNGARVINMSWGSPTFSQSNQDVINYAASRGCVLVASAGNDAASSFNYPAAYDNVISVASTDIADVRSFFSNFGSWIDIAAPGSAILSTLLNNTYGLIGGTSMASPLVASLAGLMLSVNPTMNRTQVEAGIKATADNINAQNPNYIGQLGAGRINAFNAVNWAATVYSTASGSWTGSNWTYQAPSQHTNPVIQAGHTVTVPSGTYPVRNTLNINGTLDLSTTSSVLNINNN</sequence>
<name>A0A7J5TS52_9BACT</name>
<dbReference type="GO" id="GO:0004252">
    <property type="term" value="F:serine-type endopeptidase activity"/>
    <property type="evidence" value="ECO:0007669"/>
    <property type="project" value="UniProtKB-UniRule"/>
</dbReference>
<dbReference type="PROSITE" id="PS51892">
    <property type="entry name" value="SUBTILASE"/>
    <property type="match status" value="1"/>
</dbReference>
<reference evidence="7 8" key="1">
    <citation type="submission" date="2019-10" db="EMBL/GenBank/DDBJ databases">
        <title>Rudanella paleaurantiibacter sp. nov., isolated from sludge.</title>
        <authorList>
            <person name="Xu S.Q."/>
        </authorList>
    </citation>
    <scope>NUCLEOTIDE SEQUENCE [LARGE SCALE GENOMIC DNA]</scope>
    <source>
        <strain evidence="7 8">HX-22-17</strain>
    </source>
</reference>
<dbReference type="InterPro" id="IPR022398">
    <property type="entry name" value="Peptidase_S8_His-AS"/>
</dbReference>
<feature type="domain" description="Peptidase S8/S53" evidence="6">
    <location>
        <begin position="156"/>
        <end position="391"/>
    </location>
</feature>
<gene>
    <name evidence="7" type="ORF">F5984_25190</name>
</gene>
<evidence type="ECO:0000256" key="1">
    <source>
        <dbReference type="ARBA" id="ARBA00011073"/>
    </source>
</evidence>
<dbReference type="EMBL" id="WELI01000018">
    <property type="protein sequence ID" value="KAB7725956.1"/>
    <property type="molecule type" value="Genomic_DNA"/>
</dbReference>
<dbReference type="InterPro" id="IPR036852">
    <property type="entry name" value="Peptidase_S8/S53_dom_sf"/>
</dbReference>
<dbReference type="PROSITE" id="PS00137">
    <property type="entry name" value="SUBTILASE_HIS"/>
    <property type="match status" value="1"/>
</dbReference>
<evidence type="ECO:0000256" key="5">
    <source>
        <dbReference type="PROSITE-ProRule" id="PRU01240"/>
    </source>
</evidence>
<proteinExistence type="inferred from homology"/>
<dbReference type="RefSeq" id="WP_152126982.1">
    <property type="nucleotide sequence ID" value="NZ_WELI01000018.1"/>
</dbReference>
<evidence type="ECO:0000313" key="7">
    <source>
        <dbReference type="EMBL" id="KAB7725956.1"/>
    </source>
</evidence>
<dbReference type="AlphaFoldDB" id="A0A7J5TS52"/>
<feature type="active site" description="Charge relay system" evidence="5">
    <location>
        <position position="351"/>
    </location>
</feature>
<protein>
    <submittedName>
        <fullName evidence="7">S8 family serine peptidase</fullName>
    </submittedName>
</protein>
<organism evidence="7 8">
    <name type="scientific">Rudanella paleaurantiibacter</name>
    <dbReference type="NCBI Taxonomy" id="2614655"/>
    <lineage>
        <taxon>Bacteria</taxon>
        <taxon>Pseudomonadati</taxon>
        <taxon>Bacteroidota</taxon>
        <taxon>Cytophagia</taxon>
        <taxon>Cytophagales</taxon>
        <taxon>Cytophagaceae</taxon>
        <taxon>Rudanella</taxon>
    </lineage>
</organism>